<feature type="domain" description="DUF3566" evidence="3">
    <location>
        <begin position="238"/>
        <end position="358"/>
    </location>
</feature>
<keyword evidence="5" id="KW-1185">Reference proteome</keyword>
<feature type="compositionally biased region" description="Basic and acidic residues" evidence="1">
    <location>
        <begin position="55"/>
        <end position="64"/>
    </location>
</feature>
<evidence type="ECO:0000256" key="1">
    <source>
        <dbReference type="SAM" id="MobiDB-lite"/>
    </source>
</evidence>
<dbReference type="EMBL" id="JBHTGP010000003">
    <property type="protein sequence ID" value="MFD0683937.1"/>
    <property type="molecule type" value="Genomic_DNA"/>
</dbReference>
<feature type="compositionally biased region" description="Low complexity" evidence="1">
    <location>
        <begin position="86"/>
        <end position="153"/>
    </location>
</feature>
<keyword evidence="2" id="KW-0812">Transmembrane</keyword>
<name>A0ABW2XD30_9ACTN</name>
<feature type="transmembrane region" description="Helical" evidence="2">
    <location>
        <begin position="316"/>
        <end position="342"/>
    </location>
</feature>
<comment type="caution">
    <text evidence="4">The sequence shown here is derived from an EMBL/GenBank/DDBJ whole genome shotgun (WGS) entry which is preliminary data.</text>
</comment>
<sequence length="360" mass="35561">MSTEPGKSKGGSGAGRSGQKPGAKPAKTVAAASAKPGRDETTVDIEPASSSADATRTDLGKVTDDTAVDTPEIAPLKDTTEPPAAPSGAAADAGGSAAAAPSAPSPSKKPSTGTTSTPSAAASSPSSASPSSSSPSTGIPVSTPEAAAPSSSSWTKPAEPSGSVSRDRTDKAPKPFGRREPSGNASGPSGSSGSTSGSAKPAGSGFAGTVLKDRPAPAAAPMNSASSSKPAANGKPARKAQLQLARLEPWSVMKFSFVMSLVCFVILLVAVVVLYVILSGLGVFDAISDTINSLTKQQGETTGGVDAGNWFSFVRVFGYTVLVGALNVLLITALSTVGSVIYNLAADLVGGVEVTLKEAE</sequence>
<feature type="compositionally biased region" description="Low complexity" evidence="1">
    <location>
        <begin position="182"/>
        <end position="204"/>
    </location>
</feature>
<feature type="compositionally biased region" description="Low complexity" evidence="1">
    <location>
        <begin position="216"/>
        <end position="235"/>
    </location>
</feature>
<dbReference type="Proteomes" id="UP001597063">
    <property type="component" value="Unassembled WGS sequence"/>
</dbReference>
<accession>A0ABW2XD30</accession>
<proteinExistence type="predicted"/>
<feature type="compositionally biased region" description="Low complexity" evidence="1">
    <location>
        <begin position="17"/>
        <end position="35"/>
    </location>
</feature>
<evidence type="ECO:0000259" key="3">
    <source>
        <dbReference type="Pfam" id="PF12089"/>
    </source>
</evidence>
<protein>
    <submittedName>
        <fullName evidence="4">DUF3566 domain-containing protein</fullName>
    </submittedName>
</protein>
<evidence type="ECO:0000313" key="4">
    <source>
        <dbReference type="EMBL" id="MFD0683937.1"/>
    </source>
</evidence>
<feature type="transmembrane region" description="Helical" evidence="2">
    <location>
        <begin position="255"/>
        <end position="278"/>
    </location>
</feature>
<dbReference type="RefSeq" id="WP_242619146.1">
    <property type="nucleotide sequence ID" value="NZ_CAACUY010000032.1"/>
</dbReference>
<feature type="region of interest" description="Disordered" evidence="1">
    <location>
        <begin position="1"/>
        <end position="235"/>
    </location>
</feature>
<evidence type="ECO:0000256" key="2">
    <source>
        <dbReference type="SAM" id="Phobius"/>
    </source>
</evidence>
<evidence type="ECO:0000313" key="5">
    <source>
        <dbReference type="Proteomes" id="UP001597063"/>
    </source>
</evidence>
<feature type="compositionally biased region" description="Basic and acidic residues" evidence="1">
    <location>
        <begin position="165"/>
        <end position="181"/>
    </location>
</feature>
<gene>
    <name evidence="4" type="ORF">ACFQZM_05475</name>
</gene>
<dbReference type="InterPro" id="IPR021949">
    <property type="entry name" value="DUF3566_TM"/>
</dbReference>
<organism evidence="4 5">
    <name type="scientific">Actinomadura fibrosa</name>
    <dbReference type="NCBI Taxonomy" id="111802"/>
    <lineage>
        <taxon>Bacteria</taxon>
        <taxon>Bacillati</taxon>
        <taxon>Actinomycetota</taxon>
        <taxon>Actinomycetes</taxon>
        <taxon>Streptosporangiales</taxon>
        <taxon>Thermomonosporaceae</taxon>
        <taxon>Actinomadura</taxon>
    </lineage>
</organism>
<keyword evidence="2" id="KW-0472">Membrane</keyword>
<reference evidence="5" key="1">
    <citation type="journal article" date="2019" name="Int. J. Syst. Evol. Microbiol.">
        <title>The Global Catalogue of Microorganisms (GCM) 10K type strain sequencing project: providing services to taxonomists for standard genome sequencing and annotation.</title>
        <authorList>
            <consortium name="The Broad Institute Genomics Platform"/>
            <consortium name="The Broad Institute Genome Sequencing Center for Infectious Disease"/>
            <person name="Wu L."/>
            <person name="Ma J."/>
        </authorList>
    </citation>
    <scope>NUCLEOTIDE SEQUENCE [LARGE SCALE GENOMIC DNA]</scope>
    <source>
        <strain evidence="5">JCM 9371</strain>
    </source>
</reference>
<dbReference type="Pfam" id="PF12089">
    <property type="entry name" value="DUF3566"/>
    <property type="match status" value="1"/>
</dbReference>
<keyword evidence="2" id="KW-1133">Transmembrane helix</keyword>